<dbReference type="InterPro" id="IPR006311">
    <property type="entry name" value="TAT_signal"/>
</dbReference>
<feature type="chain" id="PRO_5024832425" evidence="1">
    <location>
        <begin position="29"/>
        <end position="237"/>
    </location>
</feature>
<accession>A0A660CEI4</accession>
<protein>
    <submittedName>
        <fullName evidence="3">Oxalate decarboxylase</fullName>
    </submittedName>
</protein>
<dbReference type="AlphaFoldDB" id="A0A660CEI4"/>
<dbReference type="SMART" id="SM00835">
    <property type="entry name" value="Cupin_1"/>
    <property type="match status" value="1"/>
</dbReference>
<feature type="signal peptide" evidence="1">
    <location>
        <begin position="1"/>
        <end position="28"/>
    </location>
</feature>
<keyword evidence="1" id="KW-0732">Signal</keyword>
<dbReference type="EMBL" id="VLJV01000001">
    <property type="protein sequence ID" value="TWH20113.1"/>
    <property type="molecule type" value="Genomic_DNA"/>
</dbReference>
<dbReference type="SUPFAM" id="SSF51182">
    <property type="entry name" value="RmlC-like cupins"/>
    <property type="match status" value="1"/>
</dbReference>
<dbReference type="PROSITE" id="PS51318">
    <property type="entry name" value="TAT"/>
    <property type="match status" value="1"/>
</dbReference>
<dbReference type="PANTHER" id="PTHR31189:SF2">
    <property type="entry name" value="RMLC-LIKE CUPINS SUPERFAMILY PROTEIN"/>
    <property type="match status" value="1"/>
</dbReference>
<dbReference type="Proteomes" id="UP000317303">
    <property type="component" value="Unassembled WGS sequence"/>
</dbReference>
<dbReference type="Pfam" id="PF00190">
    <property type="entry name" value="Cupin_1"/>
    <property type="match status" value="1"/>
</dbReference>
<reference evidence="3 4" key="1">
    <citation type="submission" date="2019-07" db="EMBL/GenBank/DDBJ databases">
        <title>R&amp;d 2014.</title>
        <authorList>
            <person name="Klenk H.-P."/>
        </authorList>
    </citation>
    <scope>NUCLEOTIDE SEQUENCE [LARGE SCALE GENOMIC DNA]</scope>
    <source>
        <strain evidence="3 4">DSM 43194</strain>
    </source>
</reference>
<dbReference type="GO" id="GO:0030145">
    <property type="term" value="F:manganese ion binding"/>
    <property type="evidence" value="ECO:0007669"/>
    <property type="project" value="InterPro"/>
</dbReference>
<dbReference type="PROSITE" id="PS00725">
    <property type="entry name" value="GERMIN"/>
    <property type="match status" value="1"/>
</dbReference>
<comment type="caution">
    <text evidence="3">The sequence shown here is derived from an EMBL/GenBank/DDBJ whole genome shotgun (WGS) entry which is preliminary data.</text>
</comment>
<gene>
    <name evidence="3" type="ORF">JD82_01953</name>
</gene>
<keyword evidence="4" id="KW-1185">Reference proteome</keyword>
<dbReference type="InterPro" id="IPR014710">
    <property type="entry name" value="RmlC-like_jellyroll"/>
</dbReference>
<dbReference type="InterPro" id="IPR006045">
    <property type="entry name" value="Cupin_1"/>
</dbReference>
<name>A0A660CEI4_9PSEU</name>
<evidence type="ECO:0000259" key="2">
    <source>
        <dbReference type="SMART" id="SM00835"/>
    </source>
</evidence>
<dbReference type="CDD" id="cd20306">
    <property type="entry name" value="cupin_OxDC-like"/>
    <property type="match status" value="1"/>
</dbReference>
<dbReference type="InterPro" id="IPR050253">
    <property type="entry name" value="Seed_Storage-Functional"/>
</dbReference>
<dbReference type="InterPro" id="IPR011051">
    <property type="entry name" value="RmlC_Cupin_sf"/>
</dbReference>
<sequence>MKINRRKALGTAGAGMVVAMALGGSAQAAPAGAAADTAAGSAANTATGAATGSATAAAAANSGQDGVDYVFALSEAEPGEYDGGNLRGAHAGNFPILDGEDASVYYVHLDVGGIREPHWHPTAWELNYVITGRAKWTMLGTRGGGGYDHRTFEVGKGDLVFAPQGFLHYFENASGDEPLEVLVMFNTSAEEPDDDIGILATVNALPRDVLAASLGVPVSALDQLPTEVDEVVITRHR</sequence>
<dbReference type="RefSeq" id="WP_036875813.1">
    <property type="nucleotide sequence ID" value="NZ_JOIJ01000003.1"/>
</dbReference>
<dbReference type="Gene3D" id="2.60.120.10">
    <property type="entry name" value="Jelly Rolls"/>
    <property type="match status" value="1"/>
</dbReference>
<evidence type="ECO:0000256" key="1">
    <source>
        <dbReference type="SAM" id="SignalP"/>
    </source>
</evidence>
<organism evidence="3 4">
    <name type="scientific">Prauserella rugosa</name>
    <dbReference type="NCBI Taxonomy" id="43354"/>
    <lineage>
        <taxon>Bacteria</taxon>
        <taxon>Bacillati</taxon>
        <taxon>Actinomycetota</taxon>
        <taxon>Actinomycetes</taxon>
        <taxon>Pseudonocardiales</taxon>
        <taxon>Pseudonocardiaceae</taxon>
        <taxon>Prauserella</taxon>
    </lineage>
</organism>
<proteinExistence type="predicted"/>
<feature type="domain" description="Cupin type-1" evidence="2">
    <location>
        <begin position="71"/>
        <end position="222"/>
    </location>
</feature>
<evidence type="ECO:0000313" key="4">
    <source>
        <dbReference type="Proteomes" id="UP000317303"/>
    </source>
</evidence>
<dbReference type="InterPro" id="IPR019780">
    <property type="entry name" value="Germin_Mn-BS"/>
</dbReference>
<dbReference type="PANTHER" id="PTHR31189">
    <property type="entry name" value="OS03G0336100 PROTEIN-RELATED"/>
    <property type="match status" value="1"/>
</dbReference>
<evidence type="ECO:0000313" key="3">
    <source>
        <dbReference type="EMBL" id="TWH20113.1"/>
    </source>
</evidence>